<reference evidence="1 2" key="1">
    <citation type="journal article" date="2015" name="Genome Announc.">
        <title>Complete and Assembled Genome Sequence of Bifidobacterium kashiwanohense PV20-2, Isolated from the Feces of an Anemic Kenyan Infant.</title>
        <authorList>
            <person name="Vazquez-Gutierrez P."/>
            <person name="Lacroix C."/>
            <person name="Chassard C."/>
            <person name="Klumpp J."/>
            <person name="Jans C."/>
            <person name="Stevens M.J."/>
        </authorList>
    </citation>
    <scope>NUCLEOTIDE SEQUENCE [LARGE SCALE GENOMIC DNA]</scope>
    <source>
        <strain evidence="1 2">PV20-2</strain>
    </source>
</reference>
<dbReference type="STRING" id="1447716.AH68_07500"/>
<dbReference type="KEGG" id="bka:AH68_07500"/>
<protein>
    <recommendedName>
        <fullName evidence="3">Peptidoglycan-binding domain 1 protein</fullName>
    </recommendedName>
</protein>
<dbReference type="HOGENOM" id="CLU_780026_0_0_11"/>
<proteinExistence type="predicted"/>
<evidence type="ECO:0000313" key="2">
    <source>
        <dbReference type="Proteomes" id="UP000030625"/>
    </source>
</evidence>
<dbReference type="PROSITE" id="PS51257">
    <property type="entry name" value="PROKAR_LIPOPROTEIN"/>
    <property type="match status" value="1"/>
</dbReference>
<accession>A0A0A7I6R9</accession>
<evidence type="ECO:0000313" key="1">
    <source>
        <dbReference type="EMBL" id="AIZ14920.1"/>
    </source>
</evidence>
<evidence type="ECO:0008006" key="3">
    <source>
        <dbReference type="Google" id="ProtNLM"/>
    </source>
</evidence>
<name>A0A0A7I6R9_9BIFI</name>
<dbReference type="EMBL" id="CP007456">
    <property type="protein sequence ID" value="AIZ14920.1"/>
    <property type="molecule type" value="Genomic_DNA"/>
</dbReference>
<dbReference type="AlphaFoldDB" id="A0A0A7I6R9"/>
<gene>
    <name evidence="1" type="ORF">AH68_07500</name>
</gene>
<organism evidence="1 2">
    <name type="scientific">Bifidobacterium catenulatum PV20-2</name>
    <dbReference type="NCBI Taxonomy" id="1447716"/>
    <lineage>
        <taxon>Bacteria</taxon>
        <taxon>Bacillati</taxon>
        <taxon>Actinomycetota</taxon>
        <taxon>Actinomycetes</taxon>
        <taxon>Bifidobacteriales</taxon>
        <taxon>Bifidobacteriaceae</taxon>
        <taxon>Bifidobacterium</taxon>
    </lineage>
</organism>
<sequence>MTRRFGMKQRTGGKRSKCTAVTWTLLAAVTAACITVGSCALWLPDRTPTLLSSVGERTVAPASVQEYAGMQQVTVVPAISSDRDLSGNASGMVTADWSGNGLTSGKGAYQVNDRTVVALNTATPLYRDLKTGDTGGDVLALNNELSLLGYNSVPGSDTYWRATSDGWKQLMADNGNTSDGSLSLADTLWIPEHEVAVAEWNATAGSMVTGGTAIGKIPGSLTKLTIKNGTASAQDRTLTIFGITGTLPANTTEITDAGFLQQVEANNSYQSVDVESKKAGLDATLALSERMRVLRVPAGAVFGINGSTGCIVPKSNNHGNTPVKVSIVGGELGVSLVQANSEDITSISNVEIGSGLNNLTCE</sequence>
<dbReference type="Proteomes" id="UP000030625">
    <property type="component" value="Chromosome"/>
</dbReference>